<dbReference type="OMA" id="DHMRGDH"/>
<comment type="similarity">
    <text evidence="2">Belongs to the semaphorin family.</text>
</comment>
<evidence type="ECO:0000256" key="11">
    <source>
        <dbReference type="ARBA" id="ARBA00023157"/>
    </source>
</evidence>
<feature type="region of interest" description="Disordered" evidence="14">
    <location>
        <begin position="663"/>
        <end position="696"/>
    </location>
</feature>
<keyword evidence="9" id="KW-1133">Transmembrane helix</keyword>
<dbReference type="STRING" id="8355.A0A1L8HMZ5"/>
<evidence type="ECO:0000256" key="6">
    <source>
        <dbReference type="ARBA" id="ARBA00022729"/>
    </source>
</evidence>
<evidence type="ECO:0000256" key="8">
    <source>
        <dbReference type="ARBA" id="ARBA00022902"/>
    </source>
</evidence>
<dbReference type="Gene3D" id="2.130.10.10">
    <property type="entry name" value="YVTN repeat-like/Quinoprotein amine dehydrogenase"/>
    <property type="match status" value="1"/>
</dbReference>
<dbReference type="Bgee" id="108706806">
    <property type="expression patterns" value="Expressed in brain and 7 other cell types or tissues"/>
</dbReference>
<keyword evidence="12" id="KW-0325">Glycoprotein</keyword>
<dbReference type="GO" id="GO:0045499">
    <property type="term" value="F:chemorepellent activity"/>
    <property type="evidence" value="ECO:0000318"/>
    <property type="project" value="GO_Central"/>
</dbReference>
<dbReference type="PaxDb" id="8355-A0A1L8HMZ5"/>
<evidence type="ECO:0000256" key="1">
    <source>
        <dbReference type="ARBA" id="ARBA00004251"/>
    </source>
</evidence>
<keyword evidence="4" id="KW-1003">Cell membrane</keyword>
<evidence type="ECO:0000256" key="4">
    <source>
        <dbReference type="ARBA" id="ARBA00022475"/>
    </source>
</evidence>
<evidence type="ECO:0000256" key="10">
    <source>
        <dbReference type="ARBA" id="ARBA00023136"/>
    </source>
</evidence>
<dbReference type="Pfam" id="PF01437">
    <property type="entry name" value="PSI"/>
    <property type="match status" value="1"/>
</dbReference>
<feature type="chain" id="PRO_5043534209" evidence="15">
    <location>
        <begin position="20"/>
        <end position="917"/>
    </location>
</feature>
<dbReference type="GeneID" id="108706806"/>
<sequence length="917" mass="103669">MLLQTSLLCACLVLMGGLGESVFPEEAVPITKTGVEYLQTYPVFLGKGPSKTAERERDHLNIQKILMVNRTLYVGDRDALYQIMLDSYSTELQYHKKLIWKSNHQDINVCRMKGKQEDECRNFVKVLLLRDYQTLFICGTNAFNPVCADYSTDTLEQVGDIISGMARCPYDPKHANVALFADGMLFTATVTDFLAIDAVLYRSLGPRLALRSVKHDSKWFKDPYFVHSVEWKEHVYFFFREVAMEFNYLEKVVVSRVARVCKNDMGGSQRVLEKQFSSFLKTRLNCSVPGDSHFYFNVIQTVSNIMYIGGRHVVLALFSTPTNSIPGSAVCVFDMEQIASVFSGRFREQRTPDSVWTPVAEELVPRPRPGCCVGHSQPYNSSRSLPDEVLNFVKSHPLMEDSVPSVGGFPWITRTLTRNQLTHLAVDTSSGVHGNQTVLFLASDSGTVLKYLLMPKMSGSQIGTSTNQTILLEEMQTYPANRCGWDEEDQRIIGIEVDKGSGSLLLAYSSCIVKVPLARCQRHDGCIRSCLGTRDPYCAWDPVNNLCVFTPQGIRGRYEQDLNGSWTSQLGDCEGLVIQNFVEQRGEEVSVNVLVVSSVAAFVVGAMLSGLGVCWASSQRNKKLQCRHRELDTSLMQGGSVQSVSRELGQPEHDPLLTTLIQRNWNPGRSKEHTGGIPPTPEQTPQQHKKSNSTHEYISHSLRDPNIILTQPETPPLLSKHMLTKGDHGPQDQCYLQPHEEDPLYLPLHGGDCLYLRQHGEEPCFMTQHRDDICYIPPNVEGKRYLSQHGDNPCYVSSQGEETRYLPQHTEETHYQPSQGQDRNYLSLDVPFKSWTSSERRRVVSAPTCERFYQPTSHDSPLRPPYLKRNLTFNSGESWSHPRHNFYTRPTYTRNGTSNSDFRLMLHFGMPRTPTAQ</sequence>
<evidence type="ECO:0000313" key="16">
    <source>
        <dbReference type="Proteomes" id="UP000186698"/>
    </source>
</evidence>
<keyword evidence="6 15" id="KW-0732">Signal</keyword>
<dbReference type="PROSITE" id="PS51004">
    <property type="entry name" value="SEMA"/>
    <property type="match status" value="1"/>
</dbReference>
<dbReference type="SMART" id="SM00630">
    <property type="entry name" value="Sema"/>
    <property type="match status" value="1"/>
</dbReference>
<dbReference type="SUPFAM" id="SSF103575">
    <property type="entry name" value="Plexin repeat"/>
    <property type="match status" value="1"/>
</dbReference>
<dbReference type="OrthoDB" id="9988752at2759"/>
<dbReference type="PANTHER" id="PTHR11036">
    <property type="entry name" value="SEMAPHORIN"/>
    <property type="match status" value="1"/>
</dbReference>
<keyword evidence="16" id="KW-1185">Reference proteome</keyword>
<dbReference type="GO" id="GO:0007411">
    <property type="term" value="P:axon guidance"/>
    <property type="evidence" value="ECO:0000318"/>
    <property type="project" value="GO_Central"/>
</dbReference>
<evidence type="ECO:0000256" key="9">
    <source>
        <dbReference type="ARBA" id="ARBA00022989"/>
    </source>
</evidence>
<dbReference type="InterPro" id="IPR015943">
    <property type="entry name" value="WD40/YVTN_repeat-like_dom_sf"/>
</dbReference>
<comment type="subcellular location">
    <subcellularLocation>
        <location evidence="1">Cell membrane</location>
        <topology evidence="1">Single-pass type I membrane protein</topology>
    </subcellularLocation>
</comment>
<evidence type="ECO:0000256" key="13">
    <source>
        <dbReference type="PROSITE-ProRule" id="PRU00352"/>
    </source>
</evidence>
<name>A0A1L8HMZ5_XENLA</name>
<proteinExistence type="inferred from homology"/>
<dbReference type="Pfam" id="PF01403">
    <property type="entry name" value="Sema"/>
    <property type="match status" value="1"/>
</dbReference>
<dbReference type="Proteomes" id="UP000186698">
    <property type="component" value="Chromosome 1S"/>
</dbReference>
<evidence type="ECO:0000256" key="7">
    <source>
        <dbReference type="ARBA" id="ARBA00022782"/>
    </source>
</evidence>
<dbReference type="CTD" id="108706806"/>
<protein>
    <submittedName>
        <fullName evidence="17">Semaphorin-6B</fullName>
    </submittedName>
</protein>
<keyword evidence="7" id="KW-0221">Differentiation</keyword>
<evidence type="ECO:0000256" key="5">
    <source>
        <dbReference type="ARBA" id="ARBA00022692"/>
    </source>
</evidence>
<dbReference type="InterPro" id="IPR027231">
    <property type="entry name" value="Semaphorin"/>
</dbReference>
<dbReference type="SUPFAM" id="SSF101912">
    <property type="entry name" value="Sema domain"/>
    <property type="match status" value="1"/>
</dbReference>
<dbReference type="GO" id="GO:0001755">
    <property type="term" value="P:neural crest cell migration"/>
    <property type="evidence" value="ECO:0000318"/>
    <property type="project" value="GO_Central"/>
</dbReference>
<evidence type="ECO:0000313" key="17">
    <source>
        <dbReference type="RefSeq" id="XP_018099019.1"/>
    </source>
</evidence>
<evidence type="ECO:0000256" key="14">
    <source>
        <dbReference type="SAM" id="MobiDB-lite"/>
    </source>
</evidence>
<keyword evidence="3" id="KW-0217">Developmental protein</keyword>
<dbReference type="KEGG" id="xla:108706806"/>
<evidence type="ECO:0000313" key="18">
    <source>
        <dbReference type="Xenbase" id="XB-GENE-17345336"/>
    </source>
</evidence>
<accession>A0A1L8HMZ5</accession>
<keyword evidence="11" id="KW-1015">Disulfide bond</keyword>
<dbReference type="GO" id="GO:0071526">
    <property type="term" value="P:semaphorin-plexin signaling pathway"/>
    <property type="evidence" value="ECO:0000318"/>
    <property type="project" value="GO_Central"/>
</dbReference>
<keyword evidence="10" id="KW-0472">Membrane</keyword>
<dbReference type="InterPro" id="IPR002165">
    <property type="entry name" value="Plexin_repeat"/>
</dbReference>
<dbReference type="GO" id="GO:0005886">
    <property type="term" value="C:plasma membrane"/>
    <property type="evidence" value="ECO:0000318"/>
    <property type="project" value="GO_Central"/>
</dbReference>
<dbReference type="AlphaFoldDB" id="A0A1L8HMZ5"/>
<organism evidence="16 17">
    <name type="scientific">Xenopus laevis</name>
    <name type="common">African clawed frog</name>
    <dbReference type="NCBI Taxonomy" id="8355"/>
    <lineage>
        <taxon>Eukaryota</taxon>
        <taxon>Metazoa</taxon>
        <taxon>Chordata</taxon>
        <taxon>Craniata</taxon>
        <taxon>Vertebrata</taxon>
        <taxon>Euteleostomi</taxon>
        <taxon>Amphibia</taxon>
        <taxon>Batrachia</taxon>
        <taxon>Anura</taxon>
        <taxon>Pipoidea</taxon>
        <taxon>Pipidae</taxon>
        <taxon>Xenopodinae</taxon>
        <taxon>Xenopus</taxon>
        <taxon>Xenopus</taxon>
    </lineage>
</organism>
<dbReference type="InterPro" id="IPR036352">
    <property type="entry name" value="Semap_dom_sf"/>
</dbReference>
<dbReference type="FunFam" id="2.130.10.10:FF:000028">
    <property type="entry name" value="semaphorin-6A isoform X1"/>
    <property type="match status" value="1"/>
</dbReference>
<keyword evidence="8" id="KW-0524">Neurogenesis</keyword>
<gene>
    <name evidence="17 18" type="primary">sema6b.S</name>
</gene>
<dbReference type="Gene3D" id="3.30.1680.10">
    <property type="entry name" value="ligand-binding face of the semaphorins, domain 2"/>
    <property type="match status" value="1"/>
</dbReference>
<evidence type="ECO:0000256" key="2">
    <source>
        <dbReference type="ARBA" id="ARBA00009492"/>
    </source>
</evidence>
<reference evidence="17" key="1">
    <citation type="submission" date="2025-08" db="UniProtKB">
        <authorList>
            <consortium name="RefSeq"/>
        </authorList>
    </citation>
    <scope>IDENTIFICATION</scope>
    <source>
        <strain evidence="17">J_2021</strain>
        <tissue evidence="17">Erythrocytes</tissue>
    </source>
</reference>
<dbReference type="PANTHER" id="PTHR11036:SF10">
    <property type="entry name" value="SEMAPHORIN-6B"/>
    <property type="match status" value="1"/>
</dbReference>
<dbReference type="GO" id="GO:0030335">
    <property type="term" value="P:positive regulation of cell migration"/>
    <property type="evidence" value="ECO:0000318"/>
    <property type="project" value="GO_Central"/>
</dbReference>
<evidence type="ECO:0000256" key="3">
    <source>
        <dbReference type="ARBA" id="ARBA00022473"/>
    </source>
</evidence>
<evidence type="ECO:0000256" key="15">
    <source>
        <dbReference type="SAM" id="SignalP"/>
    </source>
</evidence>
<comment type="caution">
    <text evidence="13">Lacks conserved residue(s) required for the propagation of feature annotation.</text>
</comment>
<evidence type="ECO:0000256" key="12">
    <source>
        <dbReference type="ARBA" id="ARBA00023180"/>
    </source>
</evidence>
<dbReference type="GO" id="GO:0030215">
    <property type="term" value="F:semaphorin receptor binding"/>
    <property type="evidence" value="ECO:0000318"/>
    <property type="project" value="GO_Central"/>
</dbReference>
<dbReference type="Xenbase" id="XB-GENE-17345336">
    <property type="gene designation" value="sema6b.S"/>
</dbReference>
<dbReference type="InterPro" id="IPR001627">
    <property type="entry name" value="Semap_dom"/>
</dbReference>
<feature type="signal peptide" evidence="15">
    <location>
        <begin position="1"/>
        <end position="19"/>
    </location>
</feature>
<keyword evidence="5" id="KW-0812">Transmembrane</keyword>
<dbReference type="RefSeq" id="XP_018099019.1">
    <property type="nucleotide sequence ID" value="XM_018243530.2"/>
</dbReference>
<dbReference type="AGR" id="Xenbase:XB-GENE-17345336"/>